<comment type="caution">
    <text evidence="1">The sequence shown here is derived from an EMBL/GenBank/DDBJ whole genome shotgun (WGS) entry which is preliminary data.</text>
</comment>
<dbReference type="AlphaFoldDB" id="A0A699TYB1"/>
<name>A0A699TYB1_TANCI</name>
<protein>
    <submittedName>
        <fullName evidence="1">Uncharacterized protein</fullName>
    </submittedName>
</protein>
<sequence length="68" mass="7174">MPIAGHSTSAESRALQLDFPINTWSDEADPAGGPLGLLATREQPRVKLHANASHVLERSGAGRVVGCR</sequence>
<evidence type="ECO:0000313" key="1">
    <source>
        <dbReference type="EMBL" id="GFD15027.1"/>
    </source>
</evidence>
<organism evidence="1">
    <name type="scientific">Tanacetum cinerariifolium</name>
    <name type="common">Dalmatian daisy</name>
    <name type="synonym">Chrysanthemum cinerariifolium</name>
    <dbReference type="NCBI Taxonomy" id="118510"/>
    <lineage>
        <taxon>Eukaryota</taxon>
        <taxon>Viridiplantae</taxon>
        <taxon>Streptophyta</taxon>
        <taxon>Embryophyta</taxon>
        <taxon>Tracheophyta</taxon>
        <taxon>Spermatophyta</taxon>
        <taxon>Magnoliopsida</taxon>
        <taxon>eudicotyledons</taxon>
        <taxon>Gunneridae</taxon>
        <taxon>Pentapetalae</taxon>
        <taxon>asterids</taxon>
        <taxon>campanulids</taxon>
        <taxon>Asterales</taxon>
        <taxon>Asteraceae</taxon>
        <taxon>Asteroideae</taxon>
        <taxon>Anthemideae</taxon>
        <taxon>Anthemidinae</taxon>
        <taxon>Tanacetum</taxon>
    </lineage>
</organism>
<reference evidence="1" key="1">
    <citation type="journal article" date="2019" name="Sci. Rep.">
        <title>Draft genome of Tanacetum cinerariifolium, the natural source of mosquito coil.</title>
        <authorList>
            <person name="Yamashiro T."/>
            <person name="Shiraishi A."/>
            <person name="Satake H."/>
            <person name="Nakayama K."/>
        </authorList>
    </citation>
    <scope>NUCLEOTIDE SEQUENCE</scope>
</reference>
<dbReference type="EMBL" id="BKCJ011283625">
    <property type="protein sequence ID" value="GFD15027.1"/>
    <property type="molecule type" value="Genomic_DNA"/>
</dbReference>
<gene>
    <name evidence="1" type="ORF">Tci_886996</name>
</gene>
<proteinExistence type="predicted"/>
<accession>A0A699TYB1</accession>